<feature type="region of interest" description="Disordered" evidence="1">
    <location>
        <begin position="51"/>
        <end position="136"/>
    </location>
</feature>
<organism evidence="2 3">
    <name type="scientific">Iphiclides podalirius</name>
    <name type="common">scarce swallowtail</name>
    <dbReference type="NCBI Taxonomy" id="110791"/>
    <lineage>
        <taxon>Eukaryota</taxon>
        <taxon>Metazoa</taxon>
        <taxon>Ecdysozoa</taxon>
        <taxon>Arthropoda</taxon>
        <taxon>Hexapoda</taxon>
        <taxon>Insecta</taxon>
        <taxon>Pterygota</taxon>
        <taxon>Neoptera</taxon>
        <taxon>Endopterygota</taxon>
        <taxon>Lepidoptera</taxon>
        <taxon>Glossata</taxon>
        <taxon>Ditrysia</taxon>
        <taxon>Papilionoidea</taxon>
        <taxon>Papilionidae</taxon>
        <taxon>Papilioninae</taxon>
        <taxon>Iphiclides</taxon>
    </lineage>
</organism>
<feature type="compositionally biased region" description="Basic residues" evidence="1">
    <location>
        <begin position="74"/>
        <end position="87"/>
    </location>
</feature>
<gene>
    <name evidence="2" type="ORF">IPOD504_LOCUS12672</name>
</gene>
<evidence type="ECO:0000256" key="1">
    <source>
        <dbReference type="SAM" id="MobiDB-lite"/>
    </source>
</evidence>
<keyword evidence="3" id="KW-1185">Reference proteome</keyword>
<proteinExistence type="predicted"/>
<evidence type="ECO:0000313" key="2">
    <source>
        <dbReference type="EMBL" id="CAH2063779.1"/>
    </source>
</evidence>
<dbReference type="EMBL" id="OW152815">
    <property type="protein sequence ID" value="CAH2063779.1"/>
    <property type="molecule type" value="Genomic_DNA"/>
</dbReference>
<sequence>MPPGLVFPKRDLVIIVETFRLLHRFHHASKSLVFGARSVNKEKQEKKLAADLGPRKLAAETGSGPRKMADGGKKRAARPPRAIRSRAKWVGSVGRPRRRSGAFVSVRRSARALTATRRLHGSSRVPNQGNPPPAIE</sequence>
<reference evidence="2" key="1">
    <citation type="submission" date="2022-03" db="EMBL/GenBank/DDBJ databases">
        <authorList>
            <person name="Martin H S."/>
        </authorList>
    </citation>
    <scope>NUCLEOTIDE SEQUENCE</scope>
</reference>
<feature type="compositionally biased region" description="Low complexity" evidence="1">
    <location>
        <begin position="104"/>
        <end position="116"/>
    </location>
</feature>
<evidence type="ECO:0000313" key="3">
    <source>
        <dbReference type="Proteomes" id="UP000837857"/>
    </source>
</evidence>
<protein>
    <submittedName>
        <fullName evidence="2">Uncharacterized protein</fullName>
    </submittedName>
</protein>
<name>A0ABN8IY47_9NEOP</name>
<accession>A0ABN8IY47</accession>
<feature type="non-terminal residue" evidence="2">
    <location>
        <position position="136"/>
    </location>
</feature>
<dbReference type="Proteomes" id="UP000837857">
    <property type="component" value="Chromosome 3"/>
</dbReference>